<proteinExistence type="predicted"/>
<feature type="domain" description="Glycosyl transferase family 28 C-terminal" evidence="2">
    <location>
        <begin position="226"/>
        <end position="304"/>
    </location>
</feature>
<dbReference type="Gene3D" id="3.40.50.2000">
    <property type="entry name" value="Glycogen Phosphorylase B"/>
    <property type="match status" value="1"/>
</dbReference>
<dbReference type="PANTHER" id="PTHR21015:SF22">
    <property type="entry name" value="GLYCOSYLTRANSFERASE"/>
    <property type="match status" value="1"/>
</dbReference>
<reference evidence="4" key="1">
    <citation type="submission" date="2012-01" db="EMBL/GenBank/DDBJ databases">
        <title>Complete sequence of chromosome of Thermobacillus composti KWC4.</title>
        <authorList>
            <person name="Lucas S."/>
            <person name="Han J."/>
            <person name="Lapidus A."/>
            <person name="Cheng J.-F."/>
            <person name="Goodwin L."/>
            <person name="Pitluck S."/>
            <person name="Peters L."/>
            <person name="Ovchinnikova G."/>
            <person name="Teshima H."/>
            <person name="Detter J.C."/>
            <person name="Han C."/>
            <person name="Tapia R."/>
            <person name="Land M."/>
            <person name="Hauser L."/>
            <person name="Kyrpides N."/>
            <person name="Ivanova N."/>
            <person name="Pagani I."/>
            <person name="Anderson I."/>
            <person name="Woyke T."/>
        </authorList>
    </citation>
    <scope>NUCLEOTIDE SEQUENCE [LARGE SCALE GENOMIC DNA]</scope>
    <source>
        <strain evidence="4">DSM 18247 / JCM 13945 / KWC4</strain>
    </source>
</reference>
<name>L0EA05_THECK</name>
<dbReference type="HOGENOM" id="CLU_828837_0_0_9"/>
<dbReference type="PANTHER" id="PTHR21015">
    <property type="entry name" value="UDP-N-ACETYLGLUCOSAMINE--N-ACETYLMURAMYL-(PENTAPEPTIDE) PYROPHOSPHORYL-UNDECAPRENOL N-ACETYLGLUCOSAMINE TRANSFERASE 1"/>
    <property type="match status" value="1"/>
</dbReference>
<dbReference type="KEGG" id="tco:Theco_0234"/>
<gene>
    <name evidence="3" type="ordered locus">Theco_0234</name>
</gene>
<evidence type="ECO:0000313" key="3">
    <source>
        <dbReference type="EMBL" id="AGA56479.1"/>
    </source>
</evidence>
<accession>L0EA05</accession>
<dbReference type="Proteomes" id="UP000010795">
    <property type="component" value="Chromosome"/>
</dbReference>
<protein>
    <submittedName>
        <fullName evidence="3">Glycosyl transferase, UDP-glucuronosyltransferase</fullName>
    </submittedName>
</protein>
<dbReference type="AlphaFoldDB" id="L0EA05"/>
<dbReference type="Pfam" id="PF04101">
    <property type="entry name" value="Glyco_tran_28_C"/>
    <property type="match status" value="1"/>
</dbReference>
<sequence>MKGGIGLNILLISRGNGFGHARRDMLLARALQRAGHEVTMASYASALALLKNFYDGRLIDLGLPAFGNEAERVRKLLDLFRDVAPELVVSDEELLALPIAVSQGIPVCFVTNWLDDNREMLGYLRMADSIAVVDMEDHWLFPIPDAIREKIRFVGPVLDISPIERNPSDQIVVTAGSPTIADARFFAKAIQALKPDRRYRKLIYGGTLTRSLERLKDDSVRFVLDQTTFLNEAASSRLVICRGGHTTLWELAALGIPGIAIPRPADVNPYNAVYARQMAARNDIEWLDESELTEETLALKVESALGRPFASYRHTGESLERLLEAVLDLSPSIAQ</sequence>
<keyword evidence="1" id="KW-0472">Membrane</keyword>
<evidence type="ECO:0000256" key="1">
    <source>
        <dbReference type="ARBA" id="ARBA00023136"/>
    </source>
</evidence>
<dbReference type="InterPro" id="IPR007235">
    <property type="entry name" value="Glyco_trans_28_C"/>
</dbReference>
<dbReference type="STRING" id="717605.Theco_0234"/>
<dbReference type="GO" id="GO:0016758">
    <property type="term" value="F:hexosyltransferase activity"/>
    <property type="evidence" value="ECO:0007669"/>
    <property type="project" value="InterPro"/>
</dbReference>
<dbReference type="SUPFAM" id="SSF53756">
    <property type="entry name" value="UDP-Glycosyltransferase/glycogen phosphorylase"/>
    <property type="match status" value="1"/>
</dbReference>
<evidence type="ECO:0000313" key="4">
    <source>
        <dbReference type="Proteomes" id="UP000010795"/>
    </source>
</evidence>
<dbReference type="EMBL" id="CP003255">
    <property type="protein sequence ID" value="AGA56479.1"/>
    <property type="molecule type" value="Genomic_DNA"/>
</dbReference>
<dbReference type="eggNOG" id="COG0707">
    <property type="taxonomic scope" value="Bacteria"/>
</dbReference>
<keyword evidence="4" id="KW-1185">Reference proteome</keyword>
<keyword evidence="3" id="KW-0808">Transferase</keyword>
<evidence type="ECO:0000259" key="2">
    <source>
        <dbReference type="Pfam" id="PF04101"/>
    </source>
</evidence>
<organism evidence="3 4">
    <name type="scientific">Thermobacillus composti (strain DSM 18247 / JCM 13945 / KWC4)</name>
    <dbReference type="NCBI Taxonomy" id="717605"/>
    <lineage>
        <taxon>Bacteria</taxon>
        <taxon>Bacillati</taxon>
        <taxon>Bacillota</taxon>
        <taxon>Bacilli</taxon>
        <taxon>Bacillales</taxon>
        <taxon>Paenibacillaceae</taxon>
        <taxon>Thermobacillus</taxon>
    </lineage>
</organism>